<dbReference type="Proteomes" id="UP000494165">
    <property type="component" value="Unassembled WGS sequence"/>
</dbReference>
<sequence>MQTPSVGAMETRQRQKTCKNFLIIEGHRVELLGELSLMSRLMTFPVTLCANLNLHEFHQPIYCPLHNLATHEHSSTSVTQSVLCDDGVGCRGEPSFLSKVAAEVCGDDFFRAQPAPAGRHHKERLSARRQKAASLSDAFQRPSEVSAELDLRAYCLYREKHQGTRSCCLPAFWRQWYRFLENLFERQGPRKPFPPRLKCGVVAPDEVINSYLAAPSAGNARPRPDASSTTPQFFCRQLRVASRQGADEGARMDVKDEKCLNLAIWQRCWRSTQWRSCSATSARRRRCRQEPQR</sequence>
<evidence type="ECO:0000313" key="2">
    <source>
        <dbReference type="Proteomes" id="UP000494165"/>
    </source>
</evidence>
<gene>
    <name evidence="1" type="ORF">CLODIP_2_CD05876</name>
</gene>
<evidence type="ECO:0000313" key="1">
    <source>
        <dbReference type="EMBL" id="CAB3384115.1"/>
    </source>
</evidence>
<proteinExistence type="predicted"/>
<dbReference type="AlphaFoldDB" id="A0A8S1DPW8"/>
<accession>A0A8S1DPW8</accession>
<keyword evidence="2" id="KW-1185">Reference proteome</keyword>
<protein>
    <submittedName>
        <fullName evidence="1">Uncharacterized protein</fullName>
    </submittedName>
</protein>
<reference evidence="1 2" key="1">
    <citation type="submission" date="2020-04" db="EMBL/GenBank/DDBJ databases">
        <authorList>
            <person name="Alioto T."/>
            <person name="Alioto T."/>
            <person name="Gomez Garrido J."/>
        </authorList>
    </citation>
    <scope>NUCLEOTIDE SEQUENCE [LARGE SCALE GENOMIC DNA]</scope>
</reference>
<dbReference type="EMBL" id="CADEPI010000337">
    <property type="protein sequence ID" value="CAB3384115.1"/>
    <property type="molecule type" value="Genomic_DNA"/>
</dbReference>
<organism evidence="1 2">
    <name type="scientific">Cloeon dipterum</name>
    <dbReference type="NCBI Taxonomy" id="197152"/>
    <lineage>
        <taxon>Eukaryota</taxon>
        <taxon>Metazoa</taxon>
        <taxon>Ecdysozoa</taxon>
        <taxon>Arthropoda</taxon>
        <taxon>Hexapoda</taxon>
        <taxon>Insecta</taxon>
        <taxon>Pterygota</taxon>
        <taxon>Palaeoptera</taxon>
        <taxon>Ephemeroptera</taxon>
        <taxon>Pisciforma</taxon>
        <taxon>Baetidae</taxon>
        <taxon>Cloeon</taxon>
    </lineage>
</organism>
<comment type="caution">
    <text evidence="1">The sequence shown here is derived from an EMBL/GenBank/DDBJ whole genome shotgun (WGS) entry which is preliminary data.</text>
</comment>
<name>A0A8S1DPW8_9INSE</name>